<feature type="domain" description="Transposase IS110-like N-terminal" evidence="2">
    <location>
        <begin position="10"/>
        <end position="163"/>
    </location>
</feature>
<dbReference type="AlphaFoldDB" id="A0A543PTQ7"/>
<dbReference type="EMBL" id="VFQF01000001">
    <property type="protein sequence ID" value="TQN47449.1"/>
    <property type="molecule type" value="Genomic_DNA"/>
</dbReference>
<dbReference type="RefSeq" id="WP_246069582.1">
    <property type="nucleotide sequence ID" value="NZ_BAAAQC010000005.1"/>
</dbReference>
<dbReference type="GO" id="GO:0004803">
    <property type="term" value="F:transposase activity"/>
    <property type="evidence" value="ECO:0007669"/>
    <property type="project" value="InterPro"/>
</dbReference>
<feature type="region of interest" description="Disordered" evidence="1">
    <location>
        <begin position="350"/>
        <end position="399"/>
    </location>
</feature>
<organism evidence="4 5">
    <name type="scientific">Humibacillus xanthopallidus</name>
    <dbReference type="NCBI Taxonomy" id="412689"/>
    <lineage>
        <taxon>Bacteria</taxon>
        <taxon>Bacillati</taxon>
        <taxon>Actinomycetota</taxon>
        <taxon>Actinomycetes</taxon>
        <taxon>Micrococcales</taxon>
        <taxon>Intrasporangiaceae</taxon>
        <taxon>Humibacillus</taxon>
    </lineage>
</organism>
<feature type="domain" description="Transposase IS116/IS110/IS902 C-terminal" evidence="3">
    <location>
        <begin position="228"/>
        <end position="309"/>
    </location>
</feature>
<comment type="caution">
    <text evidence="4">The sequence shown here is derived from an EMBL/GenBank/DDBJ whole genome shotgun (WGS) entry which is preliminary data.</text>
</comment>
<dbReference type="InterPro" id="IPR003346">
    <property type="entry name" value="Transposase_20"/>
</dbReference>
<accession>A0A543PTQ7</accession>
<dbReference type="Proteomes" id="UP000320085">
    <property type="component" value="Unassembled WGS sequence"/>
</dbReference>
<dbReference type="InterPro" id="IPR047650">
    <property type="entry name" value="Transpos_IS110"/>
</dbReference>
<proteinExistence type="predicted"/>
<evidence type="ECO:0000313" key="4">
    <source>
        <dbReference type="EMBL" id="TQN47449.1"/>
    </source>
</evidence>
<dbReference type="PANTHER" id="PTHR33055">
    <property type="entry name" value="TRANSPOSASE FOR INSERTION SEQUENCE ELEMENT IS1111A"/>
    <property type="match status" value="1"/>
</dbReference>
<feature type="compositionally biased region" description="Polar residues" evidence="1">
    <location>
        <begin position="365"/>
        <end position="379"/>
    </location>
</feature>
<evidence type="ECO:0000313" key="5">
    <source>
        <dbReference type="Proteomes" id="UP000320085"/>
    </source>
</evidence>
<dbReference type="InterPro" id="IPR002525">
    <property type="entry name" value="Transp_IS110-like_N"/>
</dbReference>
<dbReference type="GO" id="GO:0003677">
    <property type="term" value="F:DNA binding"/>
    <property type="evidence" value="ECO:0007669"/>
    <property type="project" value="InterPro"/>
</dbReference>
<feature type="compositionally biased region" description="Polar residues" evidence="1">
    <location>
        <begin position="387"/>
        <end position="399"/>
    </location>
</feature>
<evidence type="ECO:0000256" key="1">
    <source>
        <dbReference type="SAM" id="MobiDB-lite"/>
    </source>
</evidence>
<evidence type="ECO:0000259" key="2">
    <source>
        <dbReference type="Pfam" id="PF01548"/>
    </source>
</evidence>
<dbReference type="Pfam" id="PF02371">
    <property type="entry name" value="Transposase_20"/>
    <property type="match status" value="1"/>
</dbReference>
<name>A0A543PTQ7_9MICO</name>
<sequence>MNEDISRVVIGMDPHKRTVTIEVMTADETVLDGGRFDTTVEGYRAMLAFVSAWPVRVWAIEGCEGIGRHIAHRLLADGQEIVDVPAKLSARARVFATGQGRKTDATDAHSVALVGTRMAGLRPVVSDAQLEVLQLLVDRRRSIGEEHTRKVSQLHRILLEMLPGGAKKHLSAAQARALLTGIRPRDDVGKTRKRVAMELVVDLERIYARKKAADKELRQLVAATGTSLLGLYGVGPSGAARLLVEVGDLSRFPDRNHFASWTGTAPVDASSGEHVRHRLSRGGNRQINRVLHIMATVQLRTPTEGRAYFDRKKAAGKTSMEAMRCLKRRLSDLVFRTMLGDYVAGRITTATGQATGPGGHRGNDSDSSATGSQPHTGSSDKPLPGPVTTQRRTPLPTAS</sequence>
<dbReference type="Pfam" id="PF01548">
    <property type="entry name" value="DEDD_Tnp_IS110"/>
    <property type="match status" value="1"/>
</dbReference>
<evidence type="ECO:0000259" key="3">
    <source>
        <dbReference type="Pfam" id="PF02371"/>
    </source>
</evidence>
<dbReference type="GO" id="GO:0006313">
    <property type="term" value="P:DNA transposition"/>
    <property type="evidence" value="ECO:0007669"/>
    <property type="project" value="InterPro"/>
</dbReference>
<dbReference type="NCBIfam" id="NF033542">
    <property type="entry name" value="transpos_IS110"/>
    <property type="match status" value="1"/>
</dbReference>
<reference evidence="4 5" key="1">
    <citation type="submission" date="2019-06" db="EMBL/GenBank/DDBJ databases">
        <title>Sequencing the genomes of 1000 actinobacteria strains.</title>
        <authorList>
            <person name="Klenk H.-P."/>
        </authorList>
    </citation>
    <scope>NUCLEOTIDE SEQUENCE [LARGE SCALE GENOMIC DNA]</scope>
    <source>
        <strain evidence="4 5">DSM 21776</strain>
    </source>
</reference>
<dbReference type="PANTHER" id="PTHR33055:SF16">
    <property type="entry name" value="TRANSPOSASE FOR INSERTION SEQUENCE ELEMENT IS1547"/>
    <property type="match status" value="1"/>
</dbReference>
<gene>
    <name evidence="4" type="ORF">FHX52_0551</name>
</gene>
<protein>
    <submittedName>
        <fullName evidence="4">Transposase</fullName>
    </submittedName>
</protein>